<dbReference type="AlphaFoldDB" id="A0A0D3A383"/>
<dbReference type="EnsemblPlants" id="Bo1g014560.1">
    <property type="protein sequence ID" value="Bo1g014560.1"/>
    <property type="gene ID" value="Bo1g014560"/>
</dbReference>
<accession>A0A0D3A383</accession>
<keyword evidence="2" id="KW-1185">Reference proteome</keyword>
<proteinExistence type="predicted"/>
<protein>
    <submittedName>
        <fullName evidence="1">Uncharacterized protein</fullName>
    </submittedName>
</protein>
<reference evidence="1 2" key="1">
    <citation type="journal article" date="2014" name="Genome Biol.">
        <title>Transcriptome and methylome profiling reveals relics of genome dominance in the mesopolyploid Brassica oleracea.</title>
        <authorList>
            <person name="Parkin I.A."/>
            <person name="Koh C."/>
            <person name="Tang H."/>
            <person name="Robinson S.J."/>
            <person name="Kagale S."/>
            <person name="Clarke W.E."/>
            <person name="Town C.D."/>
            <person name="Nixon J."/>
            <person name="Krishnakumar V."/>
            <person name="Bidwell S.L."/>
            <person name="Denoeud F."/>
            <person name="Belcram H."/>
            <person name="Links M.G."/>
            <person name="Just J."/>
            <person name="Clarke C."/>
            <person name="Bender T."/>
            <person name="Huebert T."/>
            <person name="Mason A.S."/>
            <person name="Pires J.C."/>
            <person name="Barker G."/>
            <person name="Moore J."/>
            <person name="Walley P.G."/>
            <person name="Manoli S."/>
            <person name="Batley J."/>
            <person name="Edwards D."/>
            <person name="Nelson M.N."/>
            <person name="Wang X."/>
            <person name="Paterson A.H."/>
            <person name="King G."/>
            <person name="Bancroft I."/>
            <person name="Chalhoub B."/>
            <person name="Sharpe A.G."/>
        </authorList>
    </citation>
    <scope>NUCLEOTIDE SEQUENCE</scope>
    <source>
        <strain evidence="1 2">cv. TO1000</strain>
    </source>
</reference>
<name>A0A0D3A383_BRAOL</name>
<reference evidence="1" key="2">
    <citation type="submission" date="2015-03" db="UniProtKB">
        <authorList>
            <consortium name="EnsemblPlants"/>
        </authorList>
    </citation>
    <scope>IDENTIFICATION</scope>
</reference>
<evidence type="ECO:0000313" key="1">
    <source>
        <dbReference type="EnsemblPlants" id="Bo1g014560.1"/>
    </source>
</evidence>
<dbReference type="Proteomes" id="UP000032141">
    <property type="component" value="Chromosome C1"/>
</dbReference>
<organism evidence="1 2">
    <name type="scientific">Brassica oleracea var. oleracea</name>
    <dbReference type="NCBI Taxonomy" id="109376"/>
    <lineage>
        <taxon>Eukaryota</taxon>
        <taxon>Viridiplantae</taxon>
        <taxon>Streptophyta</taxon>
        <taxon>Embryophyta</taxon>
        <taxon>Tracheophyta</taxon>
        <taxon>Spermatophyta</taxon>
        <taxon>Magnoliopsida</taxon>
        <taxon>eudicotyledons</taxon>
        <taxon>Gunneridae</taxon>
        <taxon>Pentapetalae</taxon>
        <taxon>rosids</taxon>
        <taxon>malvids</taxon>
        <taxon>Brassicales</taxon>
        <taxon>Brassicaceae</taxon>
        <taxon>Brassiceae</taxon>
        <taxon>Brassica</taxon>
    </lineage>
</organism>
<evidence type="ECO:0000313" key="2">
    <source>
        <dbReference type="Proteomes" id="UP000032141"/>
    </source>
</evidence>
<dbReference type="Gramene" id="Bo1g014560.1">
    <property type="protein sequence ID" value="Bo1g014560.1"/>
    <property type="gene ID" value="Bo1g014560"/>
</dbReference>
<dbReference type="HOGENOM" id="CLU_000680_19_4_1"/>
<sequence>MITFGIALSDWLSMQDAVTSRTLKKLVSQATISSIWTERNRRLHDGKTRSPAAMFKILDRFIRDTILRKRKLKPFIPLMQQWLRFE</sequence>